<dbReference type="SUPFAM" id="SSF51011">
    <property type="entry name" value="Glycosyl hydrolase domain"/>
    <property type="match status" value="1"/>
</dbReference>
<evidence type="ECO:0000256" key="1">
    <source>
        <dbReference type="ARBA" id="ARBA00008061"/>
    </source>
</evidence>
<gene>
    <name evidence="5" type="ORF">QUV98_11225</name>
</gene>
<dbReference type="PANTHER" id="PTHR10357">
    <property type="entry name" value="ALPHA-AMYLASE FAMILY MEMBER"/>
    <property type="match status" value="1"/>
</dbReference>
<dbReference type="InterPro" id="IPR045857">
    <property type="entry name" value="O16G_dom_2"/>
</dbReference>
<dbReference type="Gene3D" id="3.90.400.10">
    <property type="entry name" value="Oligo-1,6-glucosidase, Domain 2"/>
    <property type="match status" value="1"/>
</dbReference>
<feature type="domain" description="Glycosyl hydrolase family 13 catalytic" evidence="4">
    <location>
        <begin position="12"/>
        <end position="420"/>
    </location>
</feature>
<protein>
    <submittedName>
        <fullName evidence="5">Alpha-glucosidase</fullName>
    </submittedName>
</protein>
<dbReference type="Proteomes" id="UP001529275">
    <property type="component" value="Unassembled WGS sequence"/>
</dbReference>
<evidence type="ECO:0000256" key="3">
    <source>
        <dbReference type="ARBA" id="ARBA00023295"/>
    </source>
</evidence>
<accession>A0ABT7UL69</accession>
<sequence>MPQWWKEEIVYQIYPKSFQDSNHDGIGDIQGIIQKLDYLKDLGVTMLWICPIYCSPMDDNGYDIADYYQIHPDFGSMKDVDELIVKAKERDIKIIMDLVINHTSDEHAWFQEALKNPDSPYRQYYIFKEGQDNQPPTNWRSVFSGSVWEKVPHEDNMYYFHSFSKKQPDLNWENPQMREDIYRMINWWLDKGIAGFRVDAINFIKKDQSWQNGPVDGADGLSSCFEFTRNQPGIEVFFKELREKTFDIHHCMTVAEAVGVPYDQLGIFIGQDGCFSMMFDFNYSHIDITEHEEWFPLQNWTMQEYKEKLFLSQKEIFKTGWCGTFLENHDMQRSLNRLIRNPQERTPKAAKALGQMFMFLKGTPFIYQGEEIGTINNHRLSIHDFDDLNSHAQYRRALQEGYSEKEALDFVNRRSRDNTRSPMSWNSQLYAGFSDVQPWLTNNEYYQDINVAKQVNDPDSVLSYYKQMIALRQNPLYHQTLVYGDFIPLESEEYVIAYMRQDDQQTILCIQNLQNKETHFPLSSKAQVLLSNDQVNIQNQQLKLSPYQATILLIK</sequence>
<dbReference type="InterPro" id="IPR056300">
    <property type="entry name" value="SusG-like_C"/>
</dbReference>
<proteinExistence type="inferred from homology"/>
<dbReference type="PANTHER" id="PTHR10357:SF179">
    <property type="entry name" value="NEUTRAL AND BASIC AMINO ACID TRANSPORT PROTEIN RBAT"/>
    <property type="match status" value="1"/>
</dbReference>
<name>A0ABT7UL69_9FIRM</name>
<dbReference type="Pfam" id="PF00128">
    <property type="entry name" value="Alpha-amylase"/>
    <property type="match status" value="1"/>
</dbReference>
<keyword evidence="3" id="KW-0326">Glycosidase</keyword>
<comment type="caution">
    <text evidence="5">The sequence shown here is derived from an EMBL/GenBank/DDBJ whole genome shotgun (WGS) entry which is preliminary data.</text>
</comment>
<evidence type="ECO:0000256" key="2">
    <source>
        <dbReference type="ARBA" id="ARBA00022801"/>
    </source>
</evidence>
<evidence type="ECO:0000313" key="6">
    <source>
        <dbReference type="Proteomes" id="UP001529275"/>
    </source>
</evidence>
<keyword evidence="2" id="KW-0378">Hydrolase</keyword>
<dbReference type="Gene3D" id="2.60.40.1180">
    <property type="entry name" value="Golgi alpha-mannosidase II"/>
    <property type="match status" value="1"/>
</dbReference>
<reference evidence="6" key="1">
    <citation type="submission" date="2023-06" db="EMBL/GenBank/DDBJ databases">
        <title>Identification and characterization of horizontal gene transfer across gut microbiota members of farm animals based on homology search.</title>
        <authorList>
            <person name="Zeman M."/>
            <person name="Kubasova T."/>
            <person name="Jahodarova E."/>
            <person name="Nykrynova M."/>
            <person name="Rychlik I."/>
        </authorList>
    </citation>
    <scope>NUCLEOTIDE SEQUENCE [LARGE SCALE GENOMIC DNA]</scope>
    <source>
        <strain evidence="6">ET341</strain>
    </source>
</reference>
<dbReference type="SUPFAM" id="SSF51445">
    <property type="entry name" value="(Trans)glycosidases"/>
    <property type="match status" value="1"/>
</dbReference>
<evidence type="ECO:0000313" key="5">
    <source>
        <dbReference type="EMBL" id="MDM8196888.1"/>
    </source>
</evidence>
<dbReference type="RefSeq" id="WP_289528274.1">
    <property type="nucleotide sequence ID" value="NZ_JAUDCK010000068.1"/>
</dbReference>
<dbReference type="InterPro" id="IPR013780">
    <property type="entry name" value="Glyco_hydro_b"/>
</dbReference>
<keyword evidence="6" id="KW-1185">Reference proteome</keyword>
<dbReference type="InterPro" id="IPR017853">
    <property type="entry name" value="GH"/>
</dbReference>
<dbReference type="CDD" id="cd11333">
    <property type="entry name" value="AmyAc_SI_OligoGlu_DGase"/>
    <property type="match status" value="1"/>
</dbReference>
<dbReference type="Pfam" id="PF23915">
    <property type="entry name" value="SusG_C"/>
    <property type="match status" value="1"/>
</dbReference>
<dbReference type="EMBL" id="JAUDCK010000068">
    <property type="protein sequence ID" value="MDM8196888.1"/>
    <property type="molecule type" value="Genomic_DNA"/>
</dbReference>
<dbReference type="InterPro" id="IPR006047">
    <property type="entry name" value="GH13_cat_dom"/>
</dbReference>
<evidence type="ECO:0000259" key="4">
    <source>
        <dbReference type="SMART" id="SM00642"/>
    </source>
</evidence>
<comment type="similarity">
    <text evidence="1">Belongs to the glycosyl hydrolase 13 family.</text>
</comment>
<organism evidence="5 6">
    <name type="scientific">Massilimicrobiota timonensis</name>
    <dbReference type="NCBI Taxonomy" id="1776392"/>
    <lineage>
        <taxon>Bacteria</taxon>
        <taxon>Bacillati</taxon>
        <taxon>Bacillota</taxon>
        <taxon>Erysipelotrichia</taxon>
        <taxon>Erysipelotrichales</taxon>
        <taxon>Erysipelotrichaceae</taxon>
        <taxon>Massilimicrobiota</taxon>
    </lineage>
</organism>
<dbReference type="Gene3D" id="3.20.20.80">
    <property type="entry name" value="Glycosidases"/>
    <property type="match status" value="1"/>
</dbReference>
<dbReference type="SMART" id="SM00642">
    <property type="entry name" value="Aamy"/>
    <property type="match status" value="1"/>
</dbReference>